<dbReference type="Proteomes" id="UP000244827">
    <property type="component" value="Segment"/>
</dbReference>
<sequence length="65" mass="7402">MGRRLMKQFEYRENKGFCRLCDTSSNSKDIIFGCRLAGKSVQIILCDECITFLKVYIDTANNEGG</sequence>
<proteinExistence type="predicted"/>
<evidence type="ECO:0000313" key="1">
    <source>
        <dbReference type="EMBL" id="ATN92878.1"/>
    </source>
</evidence>
<dbReference type="EMBL" id="MF893340">
    <property type="protein sequence ID" value="ATN92878.1"/>
    <property type="molecule type" value="Genomic_DNA"/>
</dbReference>
<evidence type="ECO:0000313" key="2">
    <source>
        <dbReference type="Proteomes" id="UP000244827"/>
    </source>
</evidence>
<keyword evidence="2" id="KW-1185">Reference proteome</keyword>
<protein>
    <submittedName>
        <fullName evidence="1">Uncharacterized protein</fullName>
    </submittedName>
</protein>
<reference evidence="1 2" key="1">
    <citation type="journal article" date="2018" name="Arch. Virol.">
        <title>Genomic characterization and phylogenetic analysis of the novel Pseudomonas phage PPSC2.</title>
        <authorList>
            <person name="Wu X."/>
            <person name="Wu Y."/>
            <person name="Tang Y."/>
            <person name="Gan B."/>
        </authorList>
    </citation>
    <scope>NUCLEOTIDE SEQUENCE [LARGE SCALE GENOMIC DNA]</scope>
</reference>
<gene>
    <name evidence="1" type="ORF">PPSC2_115</name>
</gene>
<organism evidence="1 2">
    <name type="scientific">Pseudomonas phage PPSC2</name>
    <dbReference type="NCBI Taxonomy" id="2041350"/>
    <lineage>
        <taxon>Viruses</taxon>
        <taxon>Duplodnaviria</taxon>
        <taxon>Heunggongvirae</taxon>
        <taxon>Uroviricota</taxon>
        <taxon>Caudoviricetes</taxon>
        <taxon>Vandenendeviridae</taxon>
        <taxon>Gorskivirinae</taxon>
        <taxon>Shenlongvirus</taxon>
        <taxon>Shenlongvirus PPSC2</taxon>
    </lineage>
</organism>
<name>A0A2R2YAS7_9CAUD</name>
<accession>A0A2R2YAS7</accession>